<dbReference type="InterPro" id="IPR009008">
    <property type="entry name" value="Val/Leu/Ile-tRNA-synth_edit"/>
</dbReference>
<dbReference type="SUPFAM" id="SSF47323">
    <property type="entry name" value="Anticodon-binding domain of a subclass of class I aminoacyl-tRNA synthetases"/>
    <property type="match status" value="1"/>
</dbReference>
<dbReference type="GeneID" id="54419117"/>
<dbReference type="EMBL" id="ML975149">
    <property type="protein sequence ID" value="KAF1817626.1"/>
    <property type="molecule type" value="Genomic_DNA"/>
</dbReference>
<dbReference type="InterPro" id="IPR009080">
    <property type="entry name" value="tRNAsynth_Ia_anticodon-bd"/>
</dbReference>
<dbReference type="PANTHER" id="PTHR45794">
    <property type="entry name" value="LEUCYL-TRNA SYNTHETASE"/>
    <property type="match status" value="1"/>
</dbReference>
<comment type="similarity">
    <text evidence="1">Belongs to the class-I aminoacyl-tRNA synthetase family.</text>
</comment>
<dbReference type="Gene3D" id="3.90.740.10">
    <property type="entry name" value="Valyl/Leucyl/Isoleucyl-tRNA synthetase, editing domain"/>
    <property type="match status" value="1"/>
</dbReference>
<dbReference type="GO" id="GO:0004823">
    <property type="term" value="F:leucine-tRNA ligase activity"/>
    <property type="evidence" value="ECO:0007669"/>
    <property type="project" value="UniProtKB-EC"/>
</dbReference>
<dbReference type="InterPro" id="IPR014729">
    <property type="entry name" value="Rossmann-like_a/b/a_fold"/>
</dbReference>
<dbReference type="NCBIfam" id="TIGR00395">
    <property type="entry name" value="leuS_arch"/>
    <property type="match status" value="1"/>
</dbReference>
<keyword evidence="6" id="KW-0648">Protein biosynthesis</keyword>
<keyword evidence="7 13" id="KW-0030">Aminoacyl-tRNA synthetase</keyword>
<dbReference type="PANTHER" id="PTHR45794:SF1">
    <property type="entry name" value="LEUCINE--TRNA LIGASE, CYTOPLASMIC"/>
    <property type="match status" value="1"/>
</dbReference>
<organism evidence="13">
    <name type="scientific">Eremomyces bilateralis CBS 781.70</name>
    <dbReference type="NCBI Taxonomy" id="1392243"/>
    <lineage>
        <taxon>Eukaryota</taxon>
        <taxon>Fungi</taxon>
        <taxon>Dikarya</taxon>
        <taxon>Ascomycota</taxon>
        <taxon>Pezizomycotina</taxon>
        <taxon>Dothideomycetes</taxon>
        <taxon>Dothideomycetes incertae sedis</taxon>
        <taxon>Eremomycetales</taxon>
        <taxon>Eremomycetaceae</taxon>
        <taxon>Eremomyces</taxon>
    </lineage>
</organism>
<dbReference type="Pfam" id="PF00133">
    <property type="entry name" value="tRNA-synt_1"/>
    <property type="match status" value="2"/>
</dbReference>
<protein>
    <recommendedName>
        <fullName evidence="2">leucine--tRNA ligase</fullName>
        <ecNumber evidence="2">6.1.1.4</ecNumber>
    </recommendedName>
    <alternativeName>
        <fullName evidence="8">Leucyl-tRNA synthetase</fullName>
    </alternativeName>
</protein>
<evidence type="ECO:0000256" key="6">
    <source>
        <dbReference type="ARBA" id="ARBA00022917"/>
    </source>
</evidence>
<evidence type="ECO:0000256" key="9">
    <source>
        <dbReference type="ARBA" id="ARBA00047469"/>
    </source>
</evidence>
<gene>
    <name evidence="13 15" type="ORF">P152DRAFT_454201</name>
</gene>
<dbReference type="GO" id="GO:0002161">
    <property type="term" value="F:aminoacyl-tRNA deacylase activity"/>
    <property type="evidence" value="ECO:0007669"/>
    <property type="project" value="InterPro"/>
</dbReference>
<dbReference type="RefSeq" id="XP_033539257.1">
    <property type="nucleotide sequence ID" value="XM_033678547.1"/>
</dbReference>
<feature type="domain" description="Methionyl/Valyl/Leucyl/Isoleucyl-tRNA synthetase anticodon-binding" evidence="12">
    <location>
        <begin position="853"/>
        <end position="958"/>
    </location>
</feature>
<dbReference type="SUPFAM" id="SSF52374">
    <property type="entry name" value="Nucleotidylyl transferase"/>
    <property type="match status" value="1"/>
</dbReference>
<dbReference type="SUPFAM" id="SSF50677">
    <property type="entry name" value="ValRS/IleRS/LeuRS editing domain"/>
    <property type="match status" value="1"/>
</dbReference>
<keyword evidence="4" id="KW-0547">Nucleotide-binding</keyword>
<comment type="catalytic activity">
    <reaction evidence="9">
        <text>tRNA(Leu) + L-leucine + ATP = L-leucyl-tRNA(Leu) + AMP + diphosphate</text>
        <dbReference type="Rhea" id="RHEA:11688"/>
        <dbReference type="Rhea" id="RHEA-COMP:9613"/>
        <dbReference type="Rhea" id="RHEA-COMP:9622"/>
        <dbReference type="ChEBI" id="CHEBI:30616"/>
        <dbReference type="ChEBI" id="CHEBI:33019"/>
        <dbReference type="ChEBI" id="CHEBI:57427"/>
        <dbReference type="ChEBI" id="CHEBI:78442"/>
        <dbReference type="ChEBI" id="CHEBI:78494"/>
        <dbReference type="ChEBI" id="CHEBI:456215"/>
        <dbReference type="EC" id="6.1.1.4"/>
    </reaction>
</comment>
<dbReference type="OrthoDB" id="10249672at2759"/>
<evidence type="ECO:0000256" key="8">
    <source>
        <dbReference type="ARBA" id="ARBA00030520"/>
    </source>
</evidence>
<dbReference type="InterPro" id="IPR002300">
    <property type="entry name" value="aa-tRNA-synth_Ia"/>
</dbReference>
<evidence type="ECO:0000313" key="15">
    <source>
        <dbReference type="RefSeq" id="XP_033539257.1"/>
    </source>
</evidence>
<reference evidence="15" key="3">
    <citation type="submission" date="2025-04" db="UniProtKB">
        <authorList>
            <consortium name="RefSeq"/>
        </authorList>
    </citation>
    <scope>IDENTIFICATION</scope>
    <source>
        <strain evidence="15">CBS 781.70</strain>
    </source>
</reference>
<dbReference type="InterPro" id="IPR004493">
    <property type="entry name" value="Leu-tRNA-synth_Ia_arc/euk"/>
</dbReference>
<dbReference type="GO" id="GO:0005524">
    <property type="term" value="F:ATP binding"/>
    <property type="evidence" value="ECO:0007669"/>
    <property type="project" value="UniProtKB-KW"/>
</dbReference>
<feature type="domain" description="Aminoacyl-tRNA synthetase class Ia" evidence="11">
    <location>
        <begin position="68"/>
        <end position="133"/>
    </location>
</feature>
<dbReference type="Proteomes" id="UP000504638">
    <property type="component" value="Unplaced"/>
</dbReference>
<evidence type="ECO:0000313" key="13">
    <source>
        <dbReference type="EMBL" id="KAF1817626.1"/>
    </source>
</evidence>
<evidence type="ECO:0000256" key="5">
    <source>
        <dbReference type="ARBA" id="ARBA00022840"/>
    </source>
</evidence>
<reference evidence="15" key="2">
    <citation type="submission" date="2020-04" db="EMBL/GenBank/DDBJ databases">
        <authorList>
            <consortium name="NCBI Genome Project"/>
        </authorList>
    </citation>
    <scope>NUCLEOTIDE SEQUENCE</scope>
    <source>
        <strain evidence="15">CBS 781.70</strain>
    </source>
</reference>
<dbReference type="FunFam" id="3.90.740.10:FF:000001">
    <property type="entry name" value="Leucine--tRNA ligase, cytoplasmic"/>
    <property type="match status" value="1"/>
</dbReference>
<sequence>MATVKVAVDALDPSNSSKNTLKLENTEKRDNLIAIEKKYQKVWQDTKVFEPNAPTLEEIPFQSLSNQQMHEKNPKFFGCFAYPYMNGVLHAGHSFTVSKVEFAAGWARMLGKRTLFPLGYHCTGMPIKACADKLEREIELFGKDFSGYDADAEEEIAPPAPTEADTRADITKFVTKKSKAAAKTLNMKYQFQIMIALGIPLEEIHRFADPQHWLNHFPGYCKEHLINFGARIDWRRSFVTTDRNPYYDTFVRWQMNILKEAGKIKFGKRYTVYSPKDGQPCLDHDRSSGEGVTVQEYTAVKMKVLEWSEKGKDIVAGKVPENANVYFLPATLRPETMYGQTCCFVGPKLDYGIFKVSETEYLFCSDKAARNMAFQSVFPEWGVFPKVASLQGSDVVGTLVNAPLSVHKDGVRILPMDSVKDTKGTAVVTCVPSDSPDDFATIRELAKKAEFYGIKKEWAELEIVPIIETPSLGNLAAPALVEKMKINSPKDVKQLAEAKEIAYKEGFYQGKLIYGEFSGKPVSEAKLLVKQQLIDSGDAFNYAEPDGVVMSRSGDVCTAALLDQWYMNYGKAENGGDGPWCNKVLEWVQHGLNTYYPECKHQFEQTLGWLSQWACARSYGLGTKLPWDHNFLVESLSDSTIYQSYYTVAHFLHSDIYGDTQGSGKIKPEQMTDEVWDYVFWRNGDVKTDIPMDTLKAMRREFEYWYPVDVRVSGKDLIQNHLTFFLYVHVAIFSKEHWPRSIRTNGHLLLNGEKMSKSTGNFLTLDDAVKKFGADATRIALADAGDGIEDANFDESVANANILRLYELKKWIEEMIQEAKLVKDATEFVAVRDAGKSKQTDVVQRTGELAFFDKLFENEMNDLVNQTRQQYDATNYKIALKTGFYDFTGARDSYRESCKTAGIGMHHDLIRRYVELQALLLTPIAPHFSEYLWREVLKKPETVQSALYPPATKIDPSLSTISTYIKTTSSNILSAEGTHMKRVAKGKNVQYNPSKDKRLSIFVAGAFPAWQEKYMELARQALEGLSIDMKKLTPNIAKPEMKKAMPFVQGLKRRLDSGETAAAVFDRELGFDEMAVLREMAPGLKKTVQKCVQVVIIGVKEGEKLGTVVNEDGSEGEKREVPPNAESAVPGNPAFFFENV</sequence>
<evidence type="ECO:0000256" key="4">
    <source>
        <dbReference type="ARBA" id="ARBA00022741"/>
    </source>
</evidence>
<dbReference type="AlphaFoldDB" id="A0A6G1GI45"/>
<proteinExistence type="inferred from homology"/>
<reference evidence="13 15" key="1">
    <citation type="submission" date="2020-01" db="EMBL/GenBank/DDBJ databases">
        <authorList>
            <consortium name="DOE Joint Genome Institute"/>
            <person name="Haridas S."/>
            <person name="Albert R."/>
            <person name="Binder M."/>
            <person name="Bloem J."/>
            <person name="Labutti K."/>
            <person name="Salamov A."/>
            <person name="Andreopoulos B."/>
            <person name="Baker S.E."/>
            <person name="Barry K."/>
            <person name="Bills G."/>
            <person name="Bluhm B.H."/>
            <person name="Cannon C."/>
            <person name="Castanera R."/>
            <person name="Culley D.E."/>
            <person name="Daum C."/>
            <person name="Ezra D."/>
            <person name="Gonzalez J.B."/>
            <person name="Henrissat B."/>
            <person name="Kuo A."/>
            <person name="Liang C."/>
            <person name="Lipzen A."/>
            <person name="Lutzoni F."/>
            <person name="Magnuson J."/>
            <person name="Mondo S."/>
            <person name="Nolan M."/>
            <person name="Ohm R."/>
            <person name="Pangilinan J."/>
            <person name="Park H.-J."/>
            <person name="Ramirez L."/>
            <person name="Alfaro M."/>
            <person name="Sun H."/>
            <person name="Tritt A."/>
            <person name="Yoshinaga Y."/>
            <person name="Zwiers L.-H."/>
            <person name="Turgeon B.G."/>
            <person name="Goodwin S.B."/>
            <person name="Spatafora J.W."/>
            <person name="Crous P.W."/>
            <person name="Grigoriev I.V."/>
        </authorList>
    </citation>
    <scope>NUCLEOTIDE SEQUENCE</scope>
    <source>
        <strain evidence="13 15">CBS 781.70</strain>
    </source>
</reference>
<evidence type="ECO:0000256" key="7">
    <source>
        <dbReference type="ARBA" id="ARBA00023146"/>
    </source>
</evidence>
<dbReference type="InterPro" id="IPR013155">
    <property type="entry name" value="M/V/L/I-tRNA-synth_anticd-bd"/>
</dbReference>
<feature type="region of interest" description="Disordered" evidence="10">
    <location>
        <begin position="1110"/>
        <end position="1130"/>
    </location>
</feature>
<keyword evidence="5" id="KW-0067">ATP-binding</keyword>
<feature type="domain" description="Aminoacyl-tRNA synthetase class Ia" evidence="11">
    <location>
        <begin position="212"/>
        <end position="793"/>
    </location>
</feature>
<evidence type="ECO:0000256" key="1">
    <source>
        <dbReference type="ARBA" id="ARBA00005594"/>
    </source>
</evidence>
<evidence type="ECO:0000259" key="12">
    <source>
        <dbReference type="Pfam" id="PF08264"/>
    </source>
</evidence>
<dbReference type="Gene3D" id="1.10.730.10">
    <property type="entry name" value="Isoleucyl-tRNA Synthetase, Domain 1"/>
    <property type="match status" value="1"/>
</dbReference>
<dbReference type="EC" id="6.1.1.4" evidence="2"/>
<keyword evidence="14" id="KW-1185">Reference proteome</keyword>
<evidence type="ECO:0000256" key="10">
    <source>
        <dbReference type="SAM" id="MobiDB-lite"/>
    </source>
</evidence>
<evidence type="ECO:0000313" key="14">
    <source>
        <dbReference type="Proteomes" id="UP000504638"/>
    </source>
</evidence>
<evidence type="ECO:0000259" key="11">
    <source>
        <dbReference type="Pfam" id="PF00133"/>
    </source>
</evidence>
<dbReference type="Gene3D" id="3.40.50.620">
    <property type="entry name" value="HUPs"/>
    <property type="match status" value="1"/>
</dbReference>
<dbReference type="GO" id="GO:0006429">
    <property type="term" value="P:leucyl-tRNA aminoacylation"/>
    <property type="evidence" value="ECO:0007669"/>
    <property type="project" value="InterPro"/>
</dbReference>
<evidence type="ECO:0000256" key="3">
    <source>
        <dbReference type="ARBA" id="ARBA00022598"/>
    </source>
</evidence>
<dbReference type="Pfam" id="PF08264">
    <property type="entry name" value="Anticodon_1"/>
    <property type="match status" value="1"/>
</dbReference>
<evidence type="ECO:0000256" key="2">
    <source>
        <dbReference type="ARBA" id="ARBA00013164"/>
    </source>
</evidence>
<dbReference type="CDD" id="cd07959">
    <property type="entry name" value="Anticodon_Ia_Leu_AEc"/>
    <property type="match status" value="1"/>
</dbReference>
<name>A0A6G1GI45_9PEZI</name>
<keyword evidence="3" id="KW-0436">Ligase</keyword>
<accession>A0A6G1GI45</accession>